<proteinExistence type="predicted"/>
<feature type="region of interest" description="Disordered" evidence="1">
    <location>
        <begin position="163"/>
        <end position="187"/>
    </location>
</feature>
<dbReference type="AlphaFoldDB" id="A0AAV5WZZ5"/>
<feature type="region of interest" description="Disordered" evidence="1">
    <location>
        <begin position="219"/>
        <end position="298"/>
    </location>
</feature>
<reference evidence="3" key="1">
    <citation type="submission" date="2023-10" db="EMBL/GenBank/DDBJ databases">
        <title>Genome assembly of Pristionchus species.</title>
        <authorList>
            <person name="Yoshida K."/>
            <person name="Sommer R.J."/>
        </authorList>
    </citation>
    <scope>NUCLEOTIDE SEQUENCE</scope>
    <source>
        <strain evidence="3">RS5133</strain>
    </source>
</reference>
<protein>
    <submittedName>
        <fullName evidence="3">Uncharacterized protein</fullName>
    </submittedName>
</protein>
<feature type="non-terminal residue" evidence="3">
    <location>
        <position position="298"/>
    </location>
</feature>
<dbReference type="EMBL" id="BTSY01000020">
    <property type="protein sequence ID" value="GMT37025.1"/>
    <property type="molecule type" value="Genomic_DNA"/>
</dbReference>
<evidence type="ECO:0000256" key="1">
    <source>
        <dbReference type="SAM" id="MobiDB-lite"/>
    </source>
</evidence>
<organism evidence="3 4">
    <name type="scientific">Pristionchus fissidentatus</name>
    <dbReference type="NCBI Taxonomy" id="1538716"/>
    <lineage>
        <taxon>Eukaryota</taxon>
        <taxon>Metazoa</taxon>
        <taxon>Ecdysozoa</taxon>
        <taxon>Nematoda</taxon>
        <taxon>Chromadorea</taxon>
        <taxon>Rhabditida</taxon>
        <taxon>Rhabditina</taxon>
        <taxon>Diplogasteromorpha</taxon>
        <taxon>Diplogasteroidea</taxon>
        <taxon>Neodiplogasteridae</taxon>
        <taxon>Pristionchus</taxon>
    </lineage>
</organism>
<evidence type="ECO:0000313" key="3">
    <source>
        <dbReference type="EMBL" id="GMT37025.1"/>
    </source>
</evidence>
<gene>
    <name evidence="3" type="ORF">PFISCL1PPCAC_28322</name>
    <name evidence="2" type="ORF">PFISCL1PPCAC_7836</name>
</gene>
<sequence>MLIDWSSSERLRLLLLHKQGVEWPESAEKLNEEYPERPKNFFNEKNCKAEFDRICNETCPRPVAPDEPSQSFKKTALVDAWIEHLKEQVKLDSDKMVEITLVEMRRDAELIERIMQGDRPPAHEMMAMLARRKEEDKKRNRDLAQMERVESAYRARFNQLFKERRESDGNTNLPVSMPPGSLSISPTKASTVDLQPAFRSPSPLKSPIRPIAEAIEEADAEMIEEMGEMEEPKVEVETPVASPPSKAPSSSGKREKDKSPTLSPRTAVDRAIGEGGLEEEREEDEEEEEEKKEEEKEK</sequence>
<feature type="compositionally biased region" description="Acidic residues" evidence="1">
    <location>
        <begin position="219"/>
        <end position="229"/>
    </location>
</feature>
<evidence type="ECO:0000313" key="4">
    <source>
        <dbReference type="Proteomes" id="UP001432322"/>
    </source>
</evidence>
<dbReference type="Proteomes" id="UP001432322">
    <property type="component" value="Unassembled WGS sequence"/>
</dbReference>
<accession>A0AAV5WZZ5</accession>
<keyword evidence="4" id="KW-1185">Reference proteome</keyword>
<feature type="compositionally biased region" description="Acidic residues" evidence="1">
    <location>
        <begin position="276"/>
        <end position="292"/>
    </location>
</feature>
<comment type="caution">
    <text evidence="3">The sequence shown here is derived from an EMBL/GenBank/DDBJ whole genome shotgun (WGS) entry which is preliminary data.</text>
</comment>
<dbReference type="EMBL" id="BTSY01000002">
    <property type="protein sequence ID" value="GMT16539.1"/>
    <property type="molecule type" value="Genomic_DNA"/>
</dbReference>
<evidence type="ECO:0000313" key="2">
    <source>
        <dbReference type="EMBL" id="GMT16539.1"/>
    </source>
</evidence>
<name>A0AAV5WZZ5_9BILA</name>